<feature type="domain" description="T2SS protein K first SAM-like" evidence="14">
    <location>
        <begin position="124"/>
        <end position="222"/>
    </location>
</feature>
<evidence type="ECO:0000259" key="14">
    <source>
        <dbReference type="Pfam" id="PF21687"/>
    </source>
</evidence>
<evidence type="ECO:0000256" key="7">
    <source>
        <dbReference type="ARBA" id="ARBA00022927"/>
    </source>
</evidence>
<name>A0A261SA55_9BORD</name>
<dbReference type="Gene3D" id="1.10.40.60">
    <property type="entry name" value="EpsJ-like"/>
    <property type="match status" value="2"/>
</dbReference>
<evidence type="ECO:0000256" key="12">
    <source>
        <dbReference type="SAM" id="Phobius"/>
    </source>
</evidence>
<evidence type="ECO:0000256" key="4">
    <source>
        <dbReference type="ARBA" id="ARBA00022475"/>
    </source>
</evidence>
<comment type="similarity">
    <text evidence="2 10">Belongs to the GSP K family.</text>
</comment>
<reference evidence="16" key="1">
    <citation type="submission" date="2017-05" db="EMBL/GenBank/DDBJ databases">
        <title>Complete and WGS of Bordetella genogroups.</title>
        <authorList>
            <person name="Spilker T."/>
            <person name="Lipuma J."/>
        </authorList>
    </citation>
    <scope>NUCLEOTIDE SEQUENCE [LARGE SCALE GENOMIC DNA]</scope>
    <source>
        <strain evidence="16">AU16122</strain>
    </source>
</reference>
<keyword evidence="5 10" id="KW-0997">Cell inner membrane</keyword>
<feature type="transmembrane region" description="Helical" evidence="12">
    <location>
        <begin position="26"/>
        <end position="46"/>
    </location>
</feature>
<keyword evidence="4 10" id="KW-1003">Cell membrane</keyword>
<feature type="domain" description="T2SS protein K second SAM-like" evidence="13">
    <location>
        <begin position="227"/>
        <end position="281"/>
    </location>
</feature>
<dbReference type="Pfam" id="PF21687">
    <property type="entry name" value="T2SSK_1st"/>
    <property type="match status" value="1"/>
</dbReference>
<sequence>MTSVSCSPRGQPPGGRLRHGRERGMAVVSALIVVAVVAALTSGLFMRQTAAVRQVENEQSRAQARWLLLGGLDWARLVVRESLRREATVHAGQLWTVPVQDTRLERPGDARVAVFSGYIEDEQGKFNLYNVARNGLILPDQARILQRLLTALGDRDDLARTLAQRVALTQPAKAVTGPDGAIVSQSAPARAPTPRGLDDLLGATALAPAFRRDLERTLTYLPATTTVNVNTAPPEVLVALMPDMTLAQARVLAGERERGAWFNDAADFGNRLAGLGVATAPAGIGATSAWFAATGTVVYERAHLVMRALIQSGADQSTDIVWRREIH</sequence>
<evidence type="ECO:0000256" key="10">
    <source>
        <dbReference type="PIRNR" id="PIRNR002786"/>
    </source>
</evidence>
<dbReference type="SUPFAM" id="SSF54523">
    <property type="entry name" value="Pili subunits"/>
    <property type="match status" value="1"/>
</dbReference>
<proteinExistence type="inferred from homology"/>
<dbReference type="InterPro" id="IPR045584">
    <property type="entry name" value="Pilin-like"/>
</dbReference>
<evidence type="ECO:0000256" key="5">
    <source>
        <dbReference type="ARBA" id="ARBA00022519"/>
    </source>
</evidence>
<dbReference type="InterPro" id="IPR005628">
    <property type="entry name" value="GspK"/>
</dbReference>
<dbReference type="GO" id="GO:0009306">
    <property type="term" value="P:protein secretion"/>
    <property type="evidence" value="ECO:0007669"/>
    <property type="project" value="InterPro"/>
</dbReference>
<evidence type="ECO:0000313" key="16">
    <source>
        <dbReference type="Proteomes" id="UP000216020"/>
    </source>
</evidence>
<protein>
    <recommendedName>
        <fullName evidence="10">Type II secretion system protein K</fullName>
    </recommendedName>
</protein>
<evidence type="ECO:0000256" key="6">
    <source>
        <dbReference type="ARBA" id="ARBA00022692"/>
    </source>
</evidence>
<comment type="subcellular location">
    <subcellularLocation>
        <location evidence="1 10">Cell inner membrane</location>
    </subcellularLocation>
</comment>
<dbReference type="PANTHER" id="PTHR38831">
    <property type="entry name" value="TYPE II SECRETION SYSTEM PROTEIN K"/>
    <property type="match status" value="1"/>
</dbReference>
<dbReference type="InterPro" id="IPR049031">
    <property type="entry name" value="T2SSK_SAM-like_1st"/>
</dbReference>
<dbReference type="InterPro" id="IPR038072">
    <property type="entry name" value="GspK_central_sf"/>
</dbReference>
<feature type="region of interest" description="Disordered" evidence="11">
    <location>
        <begin position="1"/>
        <end position="20"/>
    </location>
</feature>
<dbReference type="AlphaFoldDB" id="A0A261SA55"/>
<dbReference type="NCBIfam" id="NF037980">
    <property type="entry name" value="T2SS_GspK"/>
    <property type="match status" value="1"/>
</dbReference>
<evidence type="ECO:0000259" key="13">
    <source>
        <dbReference type="Pfam" id="PF03934"/>
    </source>
</evidence>
<dbReference type="PANTHER" id="PTHR38831:SF1">
    <property type="entry name" value="TYPE II SECRETION SYSTEM PROTEIN K-RELATED"/>
    <property type="match status" value="1"/>
</dbReference>
<dbReference type="Proteomes" id="UP000216020">
    <property type="component" value="Unassembled WGS sequence"/>
</dbReference>
<keyword evidence="6 12" id="KW-0812">Transmembrane</keyword>
<keyword evidence="3 10" id="KW-0813">Transport</keyword>
<evidence type="ECO:0000256" key="8">
    <source>
        <dbReference type="ARBA" id="ARBA00022989"/>
    </source>
</evidence>
<dbReference type="EMBL" id="NEVM01000002">
    <property type="protein sequence ID" value="OZI33832.1"/>
    <property type="molecule type" value="Genomic_DNA"/>
</dbReference>
<dbReference type="Gene3D" id="3.30.1300.30">
    <property type="entry name" value="GSPII I/J protein-like"/>
    <property type="match status" value="1"/>
</dbReference>
<evidence type="ECO:0000256" key="3">
    <source>
        <dbReference type="ARBA" id="ARBA00022448"/>
    </source>
</evidence>
<accession>A0A261SA55</accession>
<gene>
    <name evidence="15" type="ORF">CAL29_09610</name>
</gene>
<keyword evidence="9 10" id="KW-0472">Membrane</keyword>
<evidence type="ECO:0000256" key="9">
    <source>
        <dbReference type="ARBA" id="ARBA00023136"/>
    </source>
</evidence>
<dbReference type="GO" id="GO:0005886">
    <property type="term" value="C:plasma membrane"/>
    <property type="evidence" value="ECO:0007669"/>
    <property type="project" value="UniProtKB-SubCell"/>
</dbReference>
<evidence type="ECO:0000256" key="1">
    <source>
        <dbReference type="ARBA" id="ARBA00004533"/>
    </source>
</evidence>
<dbReference type="OrthoDB" id="5293133at2"/>
<evidence type="ECO:0000313" key="15">
    <source>
        <dbReference type="EMBL" id="OZI33832.1"/>
    </source>
</evidence>
<keyword evidence="8 12" id="KW-1133">Transmembrane helix</keyword>
<keyword evidence="7" id="KW-0653">Protein transport</keyword>
<organism evidence="15 16">
    <name type="scientific">Bordetella genomosp. 10</name>
    <dbReference type="NCBI Taxonomy" id="1416804"/>
    <lineage>
        <taxon>Bacteria</taxon>
        <taxon>Pseudomonadati</taxon>
        <taxon>Pseudomonadota</taxon>
        <taxon>Betaproteobacteria</taxon>
        <taxon>Burkholderiales</taxon>
        <taxon>Alcaligenaceae</taxon>
        <taxon>Bordetella</taxon>
    </lineage>
</organism>
<dbReference type="Pfam" id="PF03934">
    <property type="entry name" value="T2SSK"/>
    <property type="match status" value="1"/>
</dbReference>
<dbReference type="PIRSF" id="PIRSF002786">
    <property type="entry name" value="XcpX"/>
    <property type="match status" value="1"/>
</dbReference>
<evidence type="ECO:0000256" key="11">
    <source>
        <dbReference type="SAM" id="MobiDB-lite"/>
    </source>
</evidence>
<dbReference type="InterPro" id="IPR049179">
    <property type="entry name" value="T2SSK_SAM-like_2nd"/>
</dbReference>
<keyword evidence="16" id="KW-1185">Reference proteome</keyword>
<evidence type="ECO:0000256" key="2">
    <source>
        <dbReference type="ARBA" id="ARBA00007246"/>
    </source>
</evidence>
<comment type="caution">
    <text evidence="15">The sequence shown here is derived from an EMBL/GenBank/DDBJ whole genome shotgun (WGS) entry which is preliminary data.</text>
</comment>